<organism evidence="1 2">
    <name type="scientific">Exidia glandulosa HHB12029</name>
    <dbReference type="NCBI Taxonomy" id="1314781"/>
    <lineage>
        <taxon>Eukaryota</taxon>
        <taxon>Fungi</taxon>
        <taxon>Dikarya</taxon>
        <taxon>Basidiomycota</taxon>
        <taxon>Agaricomycotina</taxon>
        <taxon>Agaricomycetes</taxon>
        <taxon>Auriculariales</taxon>
        <taxon>Exidiaceae</taxon>
        <taxon>Exidia</taxon>
    </lineage>
</organism>
<dbReference type="InParanoid" id="A0A165MKD0"/>
<evidence type="ECO:0000313" key="2">
    <source>
        <dbReference type="Proteomes" id="UP000077266"/>
    </source>
</evidence>
<sequence length="232" mass="25236">MILVLSSGTYYILTSPSRQPNPSQRRRPIASAHIKLFAFNPNCQLGPPRSGVARGMPAASRSCSAFSHSCTNCHTWPSWYFSTRHQSRSFMLNSSPNCQYKKFNLTIAGSLRTIQSPSSAIFPCNSTTCLHCVHFSRPLRCRSYSAHAACTLRVHNQQGNLCPRCSAHSLWYRLSWASCAFLVVPTGTLHFGHAIWSSPGACMTLSLYGCSGPGRVGWISIATSVKGGGGCG</sequence>
<dbReference type="EMBL" id="KV425910">
    <property type="protein sequence ID" value="KZV99398.1"/>
    <property type="molecule type" value="Genomic_DNA"/>
</dbReference>
<gene>
    <name evidence="1" type="ORF">EXIGLDRAFT_234478</name>
</gene>
<protein>
    <submittedName>
        <fullName evidence="1">Uncharacterized protein</fullName>
    </submittedName>
</protein>
<dbReference type="AlphaFoldDB" id="A0A165MKD0"/>
<keyword evidence="2" id="KW-1185">Reference proteome</keyword>
<dbReference type="Proteomes" id="UP000077266">
    <property type="component" value="Unassembled WGS sequence"/>
</dbReference>
<name>A0A165MKD0_EXIGL</name>
<accession>A0A165MKD0</accession>
<evidence type="ECO:0000313" key="1">
    <source>
        <dbReference type="EMBL" id="KZV99398.1"/>
    </source>
</evidence>
<reference evidence="1 2" key="1">
    <citation type="journal article" date="2016" name="Mol. Biol. Evol.">
        <title>Comparative Genomics of Early-Diverging Mushroom-Forming Fungi Provides Insights into the Origins of Lignocellulose Decay Capabilities.</title>
        <authorList>
            <person name="Nagy L.G."/>
            <person name="Riley R."/>
            <person name="Tritt A."/>
            <person name="Adam C."/>
            <person name="Daum C."/>
            <person name="Floudas D."/>
            <person name="Sun H."/>
            <person name="Yadav J.S."/>
            <person name="Pangilinan J."/>
            <person name="Larsson K.H."/>
            <person name="Matsuura K."/>
            <person name="Barry K."/>
            <person name="Labutti K."/>
            <person name="Kuo R."/>
            <person name="Ohm R.A."/>
            <person name="Bhattacharya S.S."/>
            <person name="Shirouzu T."/>
            <person name="Yoshinaga Y."/>
            <person name="Martin F.M."/>
            <person name="Grigoriev I.V."/>
            <person name="Hibbett D.S."/>
        </authorList>
    </citation>
    <scope>NUCLEOTIDE SEQUENCE [LARGE SCALE GENOMIC DNA]</scope>
    <source>
        <strain evidence="1 2">HHB12029</strain>
    </source>
</reference>
<proteinExistence type="predicted"/>